<evidence type="ECO:0000256" key="7">
    <source>
        <dbReference type="SAM" id="Phobius"/>
    </source>
</evidence>
<organism evidence="9 10">
    <name type="scientific">Elysia crispata</name>
    <name type="common">lettuce slug</name>
    <dbReference type="NCBI Taxonomy" id="231223"/>
    <lineage>
        <taxon>Eukaryota</taxon>
        <taxon>Metazoa</taxon>
        <taxon>Spiralia</taxon>
        <taxon>Lophotrochozoa</taxon>
        <taxon>Mollusca</taxon>
        <taxon>Gastropoda</taxon>
        <taxon>Heterobranchia</taxon>
        <taxon>Euthyneura</taxon>
        <taxon>Panpulmonata</taxon>
        <taxon>Sacoglossa</taxon>
        <taxon>Placobranchoidea</taxon>
        <taxon>Plakobranchidae</taxon>
        <taxon>Elysia</taxon>
    </lineage>
</organism>
<dbReference type="Gene3D" id="1.20.1070.10">
    <property type="entry name" value="Rhodopsin 7-helix transmembrane proteins"/>
    <property type="match status" value="1"/>
</dbReference>
<evidence type="ECO:0000313" key="9">
    <source>
        <dbReference type="EMBL" id="KAK3799049.1"/>
    </source>
</evidence>
<evidence type="ECO:0000256" key="4">
    <source>
        <dbReference type="ARBA" id="ARBA00022989"/>
    </source>
</evidence>
<comment type="subcellular location">
    <subcellularLocation>
        <location evidence="1">Cell membrane</location>
        <topology evidence="1">Multi-pass membrane protein</topology>
    </subcellularLocation>
</comment>
<keyword evidence="6" id="KW-0675">Receptor</keyword>
<reference evidence="9" key="1">
    <citation type="journal article" date="2023" name="G3 (Bethesda)">
        <title>A reference genome for the long-term kleptoplast-retaining sea slug Elysia crispata morphotype clarki.</title>
        <authorList>
            <person name="Eastman K.E."/>
            <person name="Pendleton A.L."/>
            <person name="Shaikh M.A."/>
            <person name="Suttiyut T."/>
            <person name="Ogas R."/>
            <person name="Tomko P."/>
            <person name="Gavelis G."/>
            <person name="Widhalm J.R."/>
            <person name="Wisecaver J.H."/>
        </authorList>
    </citation>
    <scope>NUCLEOTIDE SEQUENCE</scope>
    <source>
        <strain evidence="9">ECLA1</strain>
    </source>
</reference>
<evidence type="ECO:0000259" key="8">
    <source>
        <dbReference type="PROSITE" id="PS50262"/>
    </source>
</evidence>
<accession>A0AAE1E984</accession>
<evidence type="ECO:0000256" key="1">
    <source>
        <dbReference type="ARBA" id="ARBA00004651"/>
    </source>
</evidence>
<feature type="domain" description="G-protein coupled receptors family 1 profile" evidence="8">
    <location>
        <begin position="1"/>
        <end position="113"/>
    </location>
</feature>
<dbReference type="InterPro" id="IPR000276">
    <property type="entry name" value="GPCR_Rhodpsn"/>
</dbReference>
<proteinExistence type="predicted"/>
<dbReference type="GO" id="GO:0005886">
    <property type="term" value="C:plasma membrane"/>
    <property type="evidence" value="ECO:0007669"/>
    <property type="project" value="UniProtKB-SubCell"/>
</dbReference>
<dbReference type="SUPFAM" id="SSF81321">
    <property type="entry name" value="Family A G protein-coupled receptor-like"/>
    <property type="match status" value="1"/>
</dbReference>
<dbReference type="GO" id="GO:0032870">
    <property type="term" value="P:cellular response to hormone stimulus"/>
    <property type="evidence" value="ECO:0007669"/>
    <property type="project" value="TreeGrafter"/>
</dbReference>
<evidence type="ECO:0000313" key="10">
    <source>
        <dbReference type="Proteomes" id="UP001283361"/>
    </source>
</evidence>
<dbReference type="PRINTS" id="PR00237">
    <property type="entry name" value="GPCRRHODOPSN"/>
</dbReference>
<evidence type="ECO:0000256" key="6">
    <source>
        <dbReference type="ARBA" id="ARBA00023170"/>
    </source>
</evidence>
<dbReference type="Pfam" id="PF00001">
    <property type="entry name" value="7tm_1"/>
    <property type="match status" value="1"/>
</dbReference>
<dbReference type="Proteomes" id="UP001283361">
    <property type="component" value="Unassembled WGS sequence"/>
</dbReference>
<dbReference type="PROSITE" id="PS50262">
    <property type="entry name" value="G_PROTEIN_RECEP_F1_2"/>
    <property type="match status" value="1"/>
</dbReference>
<keyword evidence="5 7" id="KW-0472">Membrane</keyword>
<dbReference type="GO" id="GO:0004930">
    <property type="term" value="F:G protein-coupled receptor activity"/>
    <property type="evidence" value="ECO:0007669"/>
    <property type="project" value="InterPro"/>
</dbReference>
<keyword evidence="4 7" id="KW-1133">Transmembrane helix</keyword>
<protein>
    <recommendedName>
        <fullName evidence="8">G-protein coupled receptors family 1 profile domain-containing protein</fullName>
    </recommendedName>
</protein>
<evidence type="ECO:0000256" key="2">
    <source>
        <dbReference type="ARBA" id="ARBA00022475"/>
    </source>
</evidence>
<dbReference type="GO" id="GO:0042277">
    <property type="term" value="F:peptide binding"/>
    <property type="evidence" value="ECO:0007669"/>
    <property type="project" value="TreeGrafter"/>
</dbReference>
<evidence type="ECO:0000256" key="5">
    <source>
        <dbReference type="ARBA" id="ARBA00023136"/>
    </source>
</evidence>
<keyword evidence="2" id="KW-1003">Cell membrane</keyword>
<feature type="transmembrane region" description="Helical" evidence="7">
    <location>
        <begin position="61"/>
        <end position="86"/>
    </location>
</feature>
<dbReference type="InterPro" id="IPR017452">
    <property type="entry name" value="GPCR_Rhodpsn_7TM"/>
</dbReference>
<keyword evidence="3 7" id="KW-0812">Transmembrane</keyword>
<feature type="transmembrane region" description="Helical" evidence="7">
    <location>
        <begin position="92"/>
        <end position="116"/>
    </location>
</feature>
<name>A0AAE1E984_9GAST</name>
<dbReference type="EMBL" id="JAWDGP010000593">
    <property type="protein sequence ID" value="KAK3799049.1"/>
    <property type="molecule type" value="Genomic_DNA"/>
</dbReference>
<dbReference type="PANTHER" id="PTHR24241:SF76">
    <property type="entry name" value="NEUROPEPTIDE SIFAMIDE RECEPTOR"/>
    <property type="match status" value="1"/>
</dbReference>
<dbReference type="AlphaFoldDB" id="A0AAE1E984"/>
<evidence type="ECO:0000256" key="3">
    <source>
        <dbReference type="ARBA" id="ARBA00022692"/>
    </source>
</evidence>
<comment type="caution">
    <text evidence="9">The sequence shown here is derived from an EMBL/GenBank/DDBJ whole genome shotgun (WGS) entry which is preliminary data.</text>
</comment>
<sequence length="162" mass="18689">MPATRSWVTRWVNYKRYLCFARCRKPMSRRASIMSTCSSDPSRGPVRSHLLRKAKKKSLRMSFVIVLAFMICWTPYHIIFICTTIFDMIIDPIIFNYFSFIGLSNSMLNPVIYGAFQLCKVQFYSSRFVPRRPGTPRRCSSIVLPLTTTSEPTQSVAAVKKP</sequence>
<keyword evidence="10" id="KW-1185">Reference proteome</keyword>
<gene>
    <name evidence="9" type="ORF">RRG08_051332</name>
</gene>
<dbReference type="PANTHER" id="PTHR24241">
    <property type="entry name" value="NEUROPEPTIDE RECEPTOR-RELATED G-PROTEIN COUPLED RECEPTOR"/>
    <property type="match status" value="1"/>
</dbReference>